<evidence type="ECO:0000256" key="1">
    <source>
        <dbReference type="ARBA" id="ARBA00004561"/>
    </source>
</evidence>
<dbReference type="EMBL" id="JAMDGR010000019">
    <property type="protein sequence ID" value="MDD1151184.1"/>
    <property type="molecule type" value="Genomic_DNA"/>
</dbReference>
<evidence type="ECO:0000256" key="2">
    <source>
        <dbReference type="ARBA" id="ARBA00006671"/>
    </source>
</evidence>
<evidence type="ECO:0000313" key="6">
    <source>
        <dbReference type="EMBL" id="MDD1151184.1"/>
    </source>
</evidence>
<reference evidence="6 7" key="1">
    <citation type="submission" date="2022-05" db="EMBL/GenBank/DDBJ databases">
        <title>Novel Pseudomonas spp. Isolated from a Rainbow Trout Aquaculture Facility.</title>
        <authorList>
            <person name="Testerman T."/>
            <person name="Graf J."/>
        </authorList>
    </citation>
    <scope>NUCLEOTIDE SEQUENCE [LARGE SCALE GENOMIC DNA]</scope>
    <source>
        <strain evidence="6 7">ID357</strain>
    </source>
</reference>
<dbReference type="PANTHER" id="PTHR33420">
    <property type="entry name" value="FIMBRIAL SUBUNIT ELFA-RELATED"/>
    <property type="match status" value="1"/>
</dbReference>
<feature type="chain" id="PRO_5045053960" evidence="4">
    <location>
        <begin position="23"/>
        <end position="190"/>
    </location>
</feature>
<dbReference type="SUPFAM" id="SSF49401">
    <property type="entry name" value="Bacterial adhesins"/>
    <property type="match status" value="1"/>
</dbReference>
<dbReference type="Proteomes" id="UP001217610">
    <property type="component" value="Unassembled WGS sequence"/>
</dbReference>
<evidence type="ECO:0000256" key="3">
    <source>
        <dbReference type="ARBA" id="ARBA00023263"/>
    </source>
</evidence>
<dbReference type="Gene3D" id="2.60.40.1090">
    <property type="entry name" value="Fimbrial-type adhesion domain"/>
    <property type="match status" value="1"/>
</dbReference>
<dbReference type="Pfam" id="PF00419">
    <property type="entry name" value="Fimbrial"/>
    <property type="match status" value="1"/>
</dbReference>
<dbReference type="InterPro" id="IPR000259">
    <property type="entry name" value="Adhesion_dom_fimbrial"/>
</dbReference>
<accession>A0ABT5QAF6</accession>
<dbReference type="InterPro" id="IPR036937">
    <property type="entry name" value="Adhesion_dom_fimbrial_sf"/>
</dbReference>
<evidence type="ECO:0000256" key="4">
    <source>
        <dbReference type="SAM" id="SignalP"/>
    </source>
</evidence>
<evidence type="ECO:0000313" key="7">
    <source>
        <dbReference type="Proteomes" id="UP001217610"/>
    </source>
</evidence>
<comment type="subcellular location">
    <subcellularLocation>
        <location evidence="1">Fimbrium</location>
    </subcellularLocation>
</comment>
<proteinExistence type="inferred from homology"/>
<keyword evidence="4" id="KW-0732">Signal</keyword>
<comment type="similarity">
    <text evidence="2">Belongs to the fimbrial protein family.</text>
</comment>
<gene>
    <name evidence="6" type="ORF">M5G25_23130</name>
</gene>
<dbReference type="PANTHER" id="PTHR33420:SF14">
    <property type="entry name" value="TYPE 1 FIMBRIN D-MANNOSE SPECIFIC ADHESIN"/>
    <property type="match status" value="1"/>
</dbReference>
<sequence length="190" mass="19120">MKKLSLVLGLSSVFACSPFAMAALEVGGGGVVNFNGLVKTDSCYPVSGTSDISVSLGEVQARELGTVSAPKGGTGASTPFSIKCSKGAKVQMSFKPAAADKLESGKALRVNEGVTSAGFAQNVAIVMLKPDGSAMDLGTEFYEASFGTGATGGTVNIPLKAAYVMTTGATVDTVVGGVANAKMPFVLSYE</sequence>
<keyword evidence="3" id="KW-0281">Fimbrium</keyword>
<protein>
    <submittedName>
        <fullName evidence="6">Type 1 fimbrial protein</fullName>
    </submittedName>
</protein>
<feature type="domain" description="Fimbrial-type adhesion" evidence="5">
    <location>
        <begin position="33"/>
        <end position="189"/>
    </location>
</feature>
<evidence type="ECO:0000259" key="5">
    <source>
        <dbReference type="Pfam" id="PF00419"/>
    </source>
</evidence>
<name>A0ABT5QAF6_9PSED</name>
<dbReference type="InterPro" id="IPR008966">
    <property type="entry name" value="Adhesion_dom_sf"/>
</dbReference>
<organism evidence="6 7">
    <name type="scientific">Pseudomonas idahonensis</name>
    <dbReference type="NCBI Taxonomy" id="2942628"/>
    <lineage>
        <taxon>Bacteria</taxon>
        <taxon>Pseudomonadati</taxon>
        <taxon>Pseudomonadota</taxon>
        <taxon>Gammaproteobacteria</taxon>
        <taxon>Pseudomonadales</taxon>
        <taxon>Pseudomonadaceae</taxon>
        <taxon>Pseudomonas</taxon>
    </lineage>
</organism>
<dbReference type="InterPro" id="IPR050263">
    <property type="entry name" value="Bact_Fimbrial_Adh_Pro"/>
</dbReference>
<dbReference type="RefSeq" id="WP_253129247.1">
    <property type="nucleotide sequence ID" value="NZ_JAMDGR010000019.1"/>
</dbReference>
<keyword evidence="7" id="KW-1185">Reference proteome</keyword>
<feature type="signal peptide" evidence="4">
    <location>
        <begin position="1"/>
        <end position="22"/>
    </location>
</feature>
<dbReference type="PROSITE" id="PS51257">
    <property type="entry name" value="PROKAR_LIPOPROTEIN"/>
    <property type="match status" value="1"/>
</dbReference>
<comment type="caution">
    <text evidence="6">The sequence shown here is derived from an EMBL/GenBank/DDBJ whole genome shotgun (WGS) entry which is preliminary data.</text>
</comment>